<dbReference type="eggNOG" id="COG1522">
    <property type="taxonomic scope" value="Bacteria"/>
</dbReference>
<reference evidence="10 11" key="1">
    <citation type="journal article" date="2013" name="Genome Announc.">
        <title>Draft genome sequences for three mercury-methylating, sulfate-reducing bacteria.</title>
        <authorList>
            <person name="Brown S.D."/>
            <person name="Hurt R.A.Jr."/>
            <person name="Gilmour C.C."/>
            <person name="Elias D.A."/>
        </authorList>
    </citation>
    <scope>NUCLEOTIDE SEQUENCE [LARGE SCALE GENOMIC DNA]</scope>
    <source>
        <strain evidence="10 11">DSM 2059</strain>
    </source>
</reference>
<dbReference type="InterPro" id="IPR050684">
    <property type="entry name" value="HTH-Siroheme_Decarb"/>
</dbReference>
<evidence type="ECO:0000256" key="1">
    <source>
        <dbReference type="ARBA" id="ARBA00004744"/>
    </source>
</evidence>
<organism evidence="10 11">
    <name type="scientific">Desulfococcus multivorans DSM 2059</name>
    <dbReference type="NCBI Taxonomy" id="1121405"/>
    <lineage>
        <taxon>Bacteria</taxon>
        <taxon>Pseudomonadati</taxon>
        <taxon>Thermodesulfobacteriota</taxon>
        <taxon>Desulfobacteria</taxon>
        <taxon>Desulfobacterales</taxon>
        <taxon>Desulfococcaceae</taxon>
        <taxon>Desulfococcus</taxon>
    </lineage>
</organism>
<evidence type="ECO:0000256" key="2">
    <source>
        <dbReference type="ARBA" id="ARBA00023133"/>
    </source>
</evidence>
<dbReference type="InterPro" id="IPR019888">
    <property type="entry name" value="Tscrpt_reg_AsnC-like"/>
</dbReference>
<dbReference type="AlphaFoldDB" id="S7UU19"/>
<feature type="region of interest" description="Disordered" evidence="7">
    <location>
        <begin position="1"/>
        <end position="45"/>
    </location>
</feature>
<comment type="similarity">
    <text evidence="4">Belongs to the Ahb/Nir family.</text>
</comment>
<keyword evidence="2" id="KW-0350">Heme biosynthesis</keyword>
<dbReference type="RefSeq" id="WP_020877649.1">
    <property type="nucleotide sequence ID" value="NZ_ATHJ01000105.1"/>
</dbReference>
<dbReference type="GO" id="GO:0016829">
    <property type="term" value="F:lyase activity"/>
    <property type="evidence" value="ECO:0007669"/>
    <property type="project" value="UniProtKB-KW"/>
</dbReference>
<dbReference type="UniPathway" id="UPA00252"/>
<comment type="catalytic activity">
    <reaction evidence="6">
        <text>siroheme + 2 H(+) = 12,18-didecarboxysiroheme + 2 CO2</text>
        <dbReference type="Rhea" id="RHEA:19093"/>
        <dbReference type="ChEBI" id="CHEBI:15378"/>
        <dbReference type="ChEBI" id="CHEBI:16526"/>
        <dbReference type="ChEBI" id="CHEBI:60052"/>
        <dbReference type="ChEBI" id="CHEBI:140497"/>
        <dbReference type="EC" id="4.1.1.111"/>
    </reaction>
</comment>
<dbReference type="CDD" id="cd00090">
    <property type="entry name" value="HTH_ARSR"/>
    <property type="match status" value="1"/>
</dbReference>
<dbReference type="PANTHER" id="PTHR43413:SF1">
    <property type="entry name" value="SIROHEME DECARBOXYLASE NIRL SUBUNIT"/>
    <property type="match status" value="1"/>
</dbReference>
<dbReference type="InterPro" id="IPR011008">
    <property type="entry name" value="Dimeric_a/b-barrel"/>
</dbReference>
<accession>S7UU19</accession>
<sequence length="194" mass="21444">MDESATPPAVRQTGNDGMNGSANRSIPGAEANLPNTPVSDAAPIDEMDATDRRLLNRIQSDFPISPNPYADIGAELGIPEAEVIRRLRRLKACGIIRRIGANFFPRKLGFVSTLCAAKVPEDRHALFAETVNRYPGVTHNYTRDGDFNVWFTFIAPSMSEIERHLREIVDVTGVKEIINLPATAVYKIKAHFDL</sequence>
<comment type="caution">
    <text evidence="10">The sequence shown here is derived from an EMBL/GenBank/DDBJ whole genome shotgun (WGS) entry which is preliminary data.</text>
</comment>
<comment type="pathway">
    <text evidence="1">Porphyrin-containing compound metabolism; protoheme biosynthesis.</text>
</comment>
<dbReference type="EC" id="4.1.1.111" evidence="5"/>
<dbReference type="SUPFAM" id="SSF46785">
    <property type="entry name" value="Winged helix' DNA-binding domain"/>
    <property type="match status" value="1"/>
</dbReference>
<keyword evidence="3" id="KW-0456">Lyase</keyword>
<dbReference type="SMART" id="SM00344">
    <property type="entry name" value="HTH_ASNC"/>
    <property type="match status" value="1"/>
</dbReference>
<name>S7UU19_DESML</name>
<gene>
    <name evidence="10" type="ORF">dsmv_0538</name>
</gene>
<evidence type="ECO:0000256" key="5">
    <source>
        <dbReference type="ARBA" id="ARBA00023471"/>
    </source>
</evidence>
<dbReference type="InterPro" id="IPR036390">
    <property type="entry name" value="WH_DNA-bd_sf"/>
</dbReference>
<dbReference type="GO" id="GO:0006355">
    <property type="term" value="P:regulation of DNA-templated transcription"/>
    <property type="evidence" value="ECO:0007669"/>
    <property type="project" value="UniProtKB-ARBA"/>
</dbReference>
<dbReference type="Gene3D" id="1.10.10.10">
    <property type="entry name" value="Winged helix-like DNA-binding domain superfamily/Winged helix DNA-binding domain"/>
    <property type="match status" value="1"/>
</dbReference>
<dbReference type="SUPFAM" id="SSF54909">
    <property type="entry name" value="Dimeric alpha+beta barrel"/>
    <property type="match status" value="1"/>
</dbReference>
<dbReference type="InterPro" id="IPR053953">
    <property type="entry name" value="NirdL-like_HTH"/>
</dbReference>
<dbReference type="PANTHER" id="PTHR43413">
    <property type="entry name" value="TRANSCRIPTIONAL REGULATOR, ASNC FAMILY"/>
    <property type="match status" value="1"/>
</dbReference>
<evidence type="ECO:0000259" key="8">
    <source>
        <dbReference type="Pfam" id="PF17805"/>
    </source>
</evidence>
<feature type="domain" description="Siroheme decarboxylase AsnC-like ligand binding" evidence="8">
    <location>
        <begin position="107"/>
        <end position="187"/>
    </location>
</feature>
<protein>
    <recommendedName>
        <fullName evidence="5">siroheme decarboxylase</fullName>
        <ecNumber evidence="5">4.1.1.111</ecNumber>
    </recommendedName>
</protein>
<evidence type="ECO:0000313" key="10">
    <source>
        <dbReference type="EMBL" id="EPR35833.1"/>
    </source>
</evidence>
<evidence type="ECO:0000259" key="9">
    <source>
        <dbReference type="Pfam" id="PF22451"/>
    </source>
</evidence>
<dbReference type="InterPro" id="IPR011991">
    <property type="entry name" value="ArsR-like_HTH"/>
</dbReference>
<dbReference type="InterPro" id="IPR040523">
    <property type="entry name" value="AsnC_trans_reg2"/>
</dbReference>
<dbReference type="Gene3D" id="3.30.70.3460">
    <property type="match status" value="1"/>
</dbReference>
<keyword evidence="11" id="KW-1185">Reference proteome</keyword>
<evidence type="ECO:0000256" key="4">
    <source>
        <dbReference type="ARBA" id="ARBA00023457"/>
    </source>
</evidence>
<dbReference type="GO" id="GO:0006783">
    <property type="term" value="P:heme biosynthetic process"/>
    <property type="evidence" value="ECO:0007669"/>
    <property type="project" value="UniProtKB-KW"/>
</dbReference>
<evidence type="ECO:0000256" key="6">
    <source>
        <dbReference type="ARBA" id="ARBA00048470"/>
    </source>
</evidence>
<proteinExistence type="inferred from homology"/>
<dbReference type="PATRIC" id="fig|1121405.3.peg.3239"/>
<feature type="domain" description="Siroheme decarboxylase NirL-like HTH" evidence="9">
    <location>
        <begin position="51"/>
        <end position="97"/>
    </location>
</feature>
<feature type="compositionally biased region" description="Polar residues" evidence="7">
    <location>
        <begin position="12"/>
        <end position="24"/>
    </location>
</feature>
<dbReference type="Pfam" id="PF17805">
    <property type="entry name" value="AsnC_trans_reg2"/>
    <property type="match status" value="1"/>
</dbReference>
<dbReference type="EMBL" id="ATHJ01000105">
    <property type="protein sequence ID" value="EPR35833.1"/>
    <property type="molecule type" value="Genomic_DNA"/>
</dbReference>
<evidence type="ECO:0000256" key="7">
    <source>
        <dbReference type="SAM" id="MobiDB-lite"/>
    </source>
</evidence>
<dbReference type="STRING" id="897.B2D07_15340"/>
<evidence type="ECO:0000313" key="11">
    <source>
        <dbReference type="Proteomes" id="UP000014977"/>
    </source>
</evidence>
<dbReference type="InterPro" id="IPR036388">
    <property type="entry name" value="WH-like_DNA-bd_sf"/>
</dbReference>
<dbReference type="Pfam" id="PF22451">
    <property type="entry name" value="NirdL-like_HTH"/>
    <property type="match status" value="1"/>
</dbReference>
<dbReference type="Proteomes" id="UP000014977">
    <property type="component" value="Unassembled WGS sequence"/>
</dbReference>
<evidence type="ECO:0000256" key="3">
    <source>
        <dbReference type="ARBA" id="ARBA00023239"/>
    </source>
</evidence>